<evidence type="ECO:0000313" key="2">
    <source>
        <dbReference type="EMBL" id="GAA2196183.1"/>
    </source>
</evidence>
<dbReference type="EMBL" id="BAAAQW010000001">
    <property type="protein sequence ID" value="GAA2196183.1"/>
    <property type="molecule type" value="Genomic_DNA"/>
</dbReference>
<evidence type="ECO:0000313" key="3">
    <source>
        <dbReference type="Proteomes" id="UP001500432"/>
    </source>
</evidence>
<organism evidence="2 3">
    <name type="scientific">Sinomonas flava</name>
    <dbReference type="NCBI Taxonomy" id="496857"/>
    <lineage>
        <taxon>Bacteria</taxon>
        <taxon>Bacillati</taxon>
        <taxon>Actinomycetota</taxon>
        <taxon>Actinomycetes</taxon>
        <taxon>Micrococcales</taxon>
        <taxon>Micrococcaceae</taxon>
        <taxon>Sinomonas</taxon>
    </lineage>
</organism>
<feature type="transmembrane region" description="Helical" evidence="1">
    <location>
        <begin position="40"/>
        <end position="63"/>
    </location>
</feature>
<keyword evidence="3" id="KW-1185">Reference proteome</keyword>
<protein>
    <submittedName>
        <fullName evidence="2">Uncharacterized protein</fullName>
    </submittedName>
</protein>
<proteinExistence type="predicted"/>
<evidence type="ECO:0000256" key="1">
    <source>
        <dbReference type="SAM" id="Phobius"/>
    </source>
</evidence>
<sequence>MGETADQRRTYSDPEVWRGLLFSGGWGRAAHRGNPRGRHVLGIASTACGLFALVGAALVSWFLTSGLGWYGPRAMDEVGRWALVQSGALVAAWVCTGAAVAGLACGAASLIARWSLGLTVIGLTFSAAAGATVVQAWGLFFWNHL</sequence>
<feature type="transmembrane region" description="Helical" evidence="1">
    <location>
        <begin position="83"/>
        <end position="104"/>
    </location>
</feature>
<keyword evidence="1" id="KW-0812">Transmembrane</keyword>
<keyword evidence="1" id="KW-0472">Membrane</keyword>
<feature type="transmembrane region" description="Helical" evidence="1">
    <location>
        <begin position="116"/>
        <end position="142"/>
    </location>
</feature>
<name>A0ABN3BGY8_9MICC</name>
<dbReference type="RefSeq" id="WP_344297307.1">
    <property type="nucleotide sequence ID" value="NZ_BAAAQW010000001.1"/>
</dbReference>
<keyword evidence="1" id="KW-1133">Transmembrane helix</keyword>
<dbReference type="Proteomes" id="UP001500432">
    <property type="component" value="Unassembled WGS sequence"/>
</dbReference>
<gene>
    <name evidence="2" type="ORF">GCM10009849_00270</name>
</gene>
<reference evidence="2 3" key="1">
    <citation type="journal article" date="2019" name="Int. J. Syst. Evol. Microbiol.">
        <title>The Global Catalogue of Microorganisms (GCM) 10K type strain sequencing project: providing services to taxonomists for standard genome sequencing and annotation.</title>
        <authorList>
            <consortium name="The Broad Institute Genomics Platform"/>
            <consortium name="The Broad Institute Genome Sequencing Center for Infectious Disease"/>
            <person name="Wu L."/>
            <person name="Ma J."/>
        </authorList>
    </citation>
    <scope>NUCLEOTIDE SEQUENCE [LARGE SCALE GENOMIC DNA]</scope>
    <source>
        <strain evidence="2 3">JCM 16034</strain>
    </source>
</reference>
<accession>A0ABN3BGY8</accession>
<comment type="caution">
    <text evidence="2">The sequence shown here is derived from an EMBL/GenBank/DDBJ whole genome shotgun (WGS) entry which is preliminary data.</text>
</comment>